<evidence type="ECO:0000313" key="8">
    <source>
        <dbReference type="Proteomes" id="UP000039021"/>
    </source>
</evidence>
<dbReference type="Proteomes" id="UP000048289">
    <property type="component" value="Unassembled WGS sequence"/>
</dbReference>
<reference evidence="7" key="2">
    <citation type="submission" date="2015-03" db="EMBL/GenBank/DDBJ databases">
        <authorList>
            <consortium name="Pathogen Informatics"/>
            <person name="Murphy D."/>
        </authorList>
    </citation>
    <scope>NUCLEOTIDE SEQUENCE</scope>
    <source>
        <strain evidence="7">N09902308</strain>
    </source>
</reference>
<accession>A0A654ZGW1</accession>
<dbReference type="EMBL" id="CFOE01000394">
    <property type="protein sequence ID" value="CFE41055.1"/>
    <property type="molecule type" value="Genomic_DNA"/>
</dbReference>
<dbReference type="Proteomes" id="UP000045842">
    <property type="component" value="Unassembled WGS sequence"/>
</dbReference>
<gene>
    <name evidence="4" type="ORF">ERS007661_02775</name>
    <name evidence="5" type="ORF">ERS007679_02876</name>
    <name evidence="1" type="ORF">ERS007681_02746</name>
    <name evidence="6" type="ORF">ERS007720_01643</name>
    <name evidence="7" type="ORF">ERS007739_05640</name>
    <name evidence="2" type="ORF">ERS027646_01100</name>
    <name evidence="3" type="ORF">ERS027661_03397</name>
</gene>
<proteinExistence type="predicted"/>
<dbReference type="Proteomes" id="UP000039217">
    <property type="component" value="Unassembled WGS sequence"/>
</dbReference>
<name>A0A654ZGW1_MYCTX</name>
<evidence type="ECO:0000313" key="9">
    <source>
        <dbReference type="Proteomes" id="UP000039217"/>
    </source>
</evidence>
<evidence type="ECO:0000313" key="3">
    <source>
        <dbReference type="EMBL" id="CKS67324.1"/>
    </source>
</evidence>
<dbReference type="AlphaFoldDB" id="A0A654ZGW1"/>
<dbReference type="EMBL" id="CNGE01000144">
    <property type="protein sequence ID" value="CKS01109.1"/>
    <property type="molecule type" value="Genomic_DNA"/>
</dbReference>
<protein>
    <submittedName>
        <fullName evidence="7">Uncharacterized protein</fullName>
    </submittedName>
</protein>
<dbReference type="Proteomes" id="UP000048948">
    <property type="component" value="Unassembled WGS sequence"/>
</dbReference>
<evidence type="ECO:0000313" key="5">
    <source>
        <dbReference type="EMBL" id="COV99691.1"/>
    </source>
</evidence>
<evidence type="ECO:0000313" key="4">
    <source>
        <dbReference type="EMBL" id="CNV59437.1"/>
    </source>
</evidence>
<dbReference type="EMBL" id="CSAD01000442">
    <property type="protein sequence ID" value="COV99691.1"/>
    <property type="molecule type" value="Genomic_DNA"/>
</dbReference>
<dbReference type="EMBL" id="CQQC01001048">
    <property type="protein sequence ID" value="CNV59437.1"/>
    <property type="molecule type" value="Genomic_DNA"/>
</dbReference>
<evidence type="ECO:0000313" key="10">
    <source>
        <dbReference type="Proteomes" id="UP000044938"/>
    </source>
</evidence>
<dbReference type="Proteomes" id="UP000044938">
    <property type="component" value="Unassembled WGS sequence"/>
</dbReference>
<dbReference type="EMBL" id="CNFU01000877">
    <property type="protein sequence ID" value="CKS67324.1"/>
    <property type="molecule type" value="Genomic_DNA"/>
</dbReference>
<evidence type="ECO:0000313" key="14">
    <source>
        <dbReference type="Proteomes" id="UP000049023"/>
    </source>
</evidence>
<dbReference type="Proteomes" id="UP000039021">
    <property type="component" value="Unassembled WGS sequence"/>
</dbReference>
<sequence length="56" mass="5595">MRLAVSKSTCAPSTAAARMARGAGIGAPLSCLRRFDGNDGKIAARPGDDGVPPGIL</sequence>
<organism evidence="7 8">
    <name type="scientific">Mycobacterium tuberculosis</name>
    <dbReference type="NCBI Taxonomy" id="1773"/>
    <lineage>
        <taxon>Bacteria</taxon>
        <taxon>Bacillati</taxon>
        <taxon>Actinomycetota</taxon>
        <taxon>Actinomycetes</taxon>
        <taxon>Mycobacteriales</taxon>
        <taxon>Mycobacteriaceae</taxon>
        <taxon>Mycobacterium</taxon>
        <taxon>Mycobacterium tuberculosis complex</taxon>
    </lineage>
</organism>
<evidence type="ECO:0000313" key="13">
    <source>
        <dbReference type="Proteomes" id="UP000048948"/>
    </source>
</evidence>
<dbReference type="EMBL" id="CSBK01004973">
    <property type="protein sequence ID" value="CPC29244.1"/>
    <property type="molecule type" value="Genomic_DNA"/>
</dbReference>
<dbReference type="EMBL" id="CSAJ01000173">
    <property type="protein sequence ID" value="COW08744.1"/>
    <property type="molecule type" value="Genomic_DNA"/>
</dbReference>
<evidence type="ECO:0000313" key="12">
    <source>
        <dbReference type="Proteomes" id="UP000048289"/>
    </source>
</evidence>
<evidence type="ECO:0000313" key="7">
    <source>
        <dbReference type="EMBL" id="CPC29244.1"/>
    </source>
</evidence>
<evidence type="ECO:0000313" key="1">
    <source>
        <dbReference type="EMBL" id="CFE41055.1"/>
    </source>
</evidence>
<dbReference type="Proteomes" id="UP000049023">
    <property type="component" value="Unassembled WGS sequence"/>
</dbReference>
<evidence type="ECO:0000313" key="6">
    <source>
        <dbReference type="EMBL" id="COW08744.1"/>
    </source>
</evidence>
<reference evidence="8 9" key="1">
    <citation type="submission" date="2015-03" db="EMBL/GenBank/DDBJ databases">
        <authorList>
            <consortium name="Pathogen Informatics"/>
        </authorList>
    </citation>
    <scope>NUCLEOTIDE SEQUENCE [LARGE SCALE GENOMIC DNA]</scope>
    <source>
        <strain evidence="2 13">Bir 172</strain>
        <strain evidence="3 14">Bir 187</strain>
        <strain evidence="4 9">D00501624</strain>
        <strain evidence="5 11">G09801536</strain>
        <strain evidence="1 12">G09901357</strain>
        <strain evidence="6 10">M09401471</strain>
        <strain evidence="8">N09902308</strain>
    </source>
</reference>
<evidence type="ECO:0000313" key="2">
    <source>
        <dbReference type="EMBL" id="CKS01109.1"/>
    </source>
</evidence>
<evidence type="ECO:0000313" key="11">
    <source>
        <dbReference type="Proteomes" id="UP000045842"/>
    </source>
</evidence>